<dbReference type="OrthoDB" id="3257768at2759"/>
<organism evidence="1 2">
    <name type="scientific">Athelia psychrophila</name>
    <dbReference type="NCBI Taxonomy" id="1759441"/>
    <lineage>
        <taxon>Eukaryota</taxon>
        <taxon>Fungi</taxon>
        <taxon>Dikarya</taxon>
        <taxon>Basidiomycota</taxon>
        <taxon>Agaricomycotina</taxon>
        <taxon>Agaricomycetes</taxon>
        <taxon>Agaricomycetidae</taxon>
        <taxon>Atheliales</taxon>
        <taxon>Atheliaceae</taxon>
        <taxon>Athelia</taxon>
    </lineage>
</organism>
<dbReference type="Proteomes" id="UP000076532">
    <property type="component" value="Unassembled WGS sequence"/>
</dbReference>
<dbReference type="Pfam" id="PF18758">
    <property type="entry name" value="KDZ"/>
    <property type="match status" value="1"/>
</dbReference>
<dbReference type="STRING" id="436010.A0A167UW06"/>
<proteinExistence type="predicted"/>
<keyword evidence="2" id="KW-1185">Reference proteome</keyword>
<evidence type="ECO:0000313" key="2">
    <source>
        <dbReference type="Proteomes" id="UP000076532"/>
    </source>
</evidence>
<dbReference type="AlphaFoldDB" id="A0A167UW06"/>
<reference evidence="1 2" key="1">
    <citation type="journal article" date="2016" name="Mol. Biol. Evol.">
        <title>Comparative Genomics of Early-Diverging Mushroom-Forming Fungi Provides Insights into the Origins of Lignocellulose Decay Capabilities.</title>
        <authorList>
            <person name="Nagy L.G."/>
            <person name="Riley R."/>
            <person name="Tritt A."/>
            <person name="Adam C."/>
            <person name="Daum C."/>
            <person name="Floudas D."/>
            <person name="Sun H."/>
            <person name="Yadav J.S."/>
            <person name="Pangilinan J."/>
            <person name="Larsson K.H."/>
            <person name="Matsuura K."/>
            <person name="Barry K."/>
            <person name="Labutti K."/>
            <person name="Kuo R."/>
            <person name="Ohm R.A."/>
            <person name="Bhattacharya S.S."/>
            <person name="Shirouzu T."/>
            <person name="Yoshinaga Y."/>
            <person name="Martin F.M."/>
            <person name="Grigoriev I.V."/>
            <person name="Hibbett D.S."/>
        </authorList>
    </citation>
    <scope>NUCLEOTIDE SEQUENCE [LARGE SCALE GENOMIC DNA]</scope>
    <source>
        <strain evidence="1 2">CBS 109695</strain>
    </source>
</reference>
<accession>A0A167UW06</accession>
<dbReference type="InterPro" id="IPR040521">
    <property type="entry name" value="KDZ"/>
</dbReference>
<name>A0A167UW06_9AGAM</name>
<feature type="non-terminal residue" evidence="1">
    <location>
        <position position="1"/>
    </location>
</feature>
<evidence type="ECO:0000313" key="1">
    <source>
        <dbReference type="EMBL" id="KZP04360.1"/>
    </source>
</evidence>
<protein>
    <submittedName>
        <fullName evidence="1">Uncharacterized protein</fullName>
    </submittedName>
</protein>
<sequence>LMFAVGSFHLSAHVPECFSQFSLHFIKEIGNIDGEILETLWAAFNNISPMCRPMTGSQRREIYDDFMRDSNWKKMVNIGLYSPAFIR</sequence>
<dbReference type="EMBL" id="KV417931">
    <property type="protein sequence ID" value="KZP04360.1"/>
    <property type="molecule type" value="Genomic_DNA"/>
</dbReference>
<gene>
    <name evidence="1" type="ORF">FIBSPDRAFT_767529</name>
</gene>